<dbReference type="Proteomes" id="UP000600449">
    <property type="component" value="Unassembled WGS sequence"/>
</dbReference>
<comment type="caution">
    <text evidence="2">The sequence shown here is derived from an EMBL/GenBank/DDBJ whole genome shotgun (WGS) entry which is preliminary data.</text>
</comment>
<dbReference type="CDD" id="cd18692">
    <property type="entry name" value="PIN_VapC-like"/>
    <property type="match status" value="1"/>
</dbReference>
<keyword evidence="3" id="KW-1185">Reference proteome</keyword>
<dbReference type="InterPro" id="IPR029060">
    <property type="entry name" value="PIN-like_dom_sf"/>
</dbReference>
<evidence type="ECO:0000313" key="3">
    <source>
        <dbReference type="Proteomes" id="UP000600449"/>
    </source>
</evidence>
<dbReference type="Pfam" id="PF01850">
    <property type="entry name" value="PIN"/>
    <property type="match status" value="1"/>
</dbReference>
<feature type="domain" description="PIN" evidence="1">
    <location>
        <begin position="4"/>
        <end position="116"/>
    </location>
</feature>
<evidence type="ECO:0000259" key="1">
    <source>
        <dbReference type="Pfam" id="PF01850"/>
    </source>
</evidence>
<dbReference type="InterPro" id="IPR002716">
    <property type="entry name" value="PIN_dom"/>
</dbReference>
<dbReference type="Gene3D" id="3.40.50.1010">
    <property type="entry name" value="5'-nuclease"/>
    <property type="match status" value="1"/>
</dbReference>
<dbReference type="PANTHER" id="PTHR38826">
    <property type="entry name" value="RIBONUCLEASE VAPC13"/>
    <property type="match status" value="1"/>
</dbReference>
<gene>
    <name evidence="2" type="ORF">GCM10011322_06760</name>
</gene>
<dbReference type="PANTHER" id="PTHR38826:SF5">
    <property type="entry name" value="RIBONUCLEASE VAPC13"/>
    <property type="match status" value="1"/>
</dbReference>
<dbReference type="InterPro" id="IPR052106">
    <property type="entry name" value="PINc/VapC_TA"/>
</dbReference>
<evidence type="ECO:0000313" key="2">
    <source>
        <dbReference type="EMBL" id="GGK22723.1"/>
    </source>
</evidence>
<protein>
    <submittedName>
        <fullName evidence="2">Twitching motility protein PilT</fullName>
    </submittedName>
</protein>
<dbReference type="AlphaFoldDB" id="A0A917V2F9"/>
<name>A0A917V2F9_9HYPH</name>
<accession>A0A917V2F9</accession>
<reference evidence="2 3" key="1">
    <citation type="journal article" date="2014" name="Int. J. Syst. Evol. Microbiol.">
        <title>Complete genome sequence of Corynebacterium casei LMG S-19264T (=DSM 44701T), isolated from a smear-ripened cheese.</title>
        <authorList>
            <consortium name="US DOE Joint Genome Institute (JGI-PGF)"/>
            <person name="Walter F."/>
            <person name="Albersmeier A."/>
            <person name="Kalinowski J."/>
            <person name="Ruckert C."/>
        </authorList>
    </citation>
    <scope>NUCLEOTIDE SEQUENCE [LARGE SCALE GENOMIC DNA]</scope>
    <source>
        <strain evidence="2 3">CGMCC 1.9161</strain>
    </source>
</reference>
<dbReference type="SUPFAM" id="SSF88723">
    <property type="entry name" value="PIN domain-like"/>
    <property type="match status" value="1"/>
</dbReference>
<sequence>MKAFFDTNILVYAQREGRKGDTARSLMLSGGSISVQVLNELSNVLRRKRGLDWDEIIDIVEDVMKMLGDPLPITLETHRLGVMLARANGFSFYDSLLLAAAIQDGCDVMYSEDMQHGRVLGTLEIRNPFV</sequence>
<organism evidence="2 3">
    <name type="scientific">Salinarimonas ramus</name>
    <dbReference type="NCBI Taxonomy" id="690164"/>
    <lineage>
        <taxon>Bacteria</taxon>
        <taxon>Pseudomonadati</taxon>
        <taxon>Pseudomonadota</taxon>
        <taxon>Alphaproteobacteria</taxon>
        <taxon>Hyphomicrobiales</taxon>
        <taxon>Salinarimonadaceae</taxon>
        <taxon>Salinarimonas</taxon>
    </lineage>
</organism>
<dbReference type="EMBL" id="BMMF01000002">
    <property type="protein sequence ID" value="GGK22723.1"/>
    <property type="molecule type" value="Genomic_DNA"/>
</dbReference>
<dbReference type="RefSeq" id="WP_188909588.1">
    <property type="nucleotide sequence ID" value="NZ_BMMF01000002.1"/>
</dbReference>
<proteinExistence type="predicted"/>